<evidence type="ECO:0000259" key="7">
    <source>
        <dbReference type="PROSITE" id="PS50905"/>
    </source>
</evidence>
<feature type="binding site" evidence="5">
    <location>
        <position position="147"/>
    </location>
    <ligand>
        <name>Fe cation</name>
        <dbReference type="ChEBI" id="CHEBI:24875"/>
        <label>1</label>
    </ligand>
</feature>
<dbReference type="AlphaFoldDB" id="A0A6J3GHT7"/>
<comment type="similarity">
    <text evidence="1 6">Belongs to the ferritin family.</text>
</comment>
<keyword evidence="3 5" id="KW-0479">Metal-binding</keyword>
<feature type="binding site" evidence="5">
    <location>
        <position position="181"/>
    </location>
    <ligand>
        <name>Fe cation</name>
        <dbReference type="ChEBI" id="CHEBI:24875"/>
        <label>1</label>
    </ligand>
</feature>
<keyword evidence="8" id="KW-1185">Reference proteome</keyword>
<dbReference type="SUPFAM" id="SSF47240">
    <property type="entry name" value="Ferritin-like"/>
    <property type="match status" value="1"/>
</dbReference>
<name>A0A6J3GHT7_SAPAP</name>
<dbReference type="GO" id="GO:0006879">
    <property type="term" value="P:intracellular iron ion homeostasis"/>
    <property type="evidence" value="ECO:0007669"/>
    <property type="project" value="UniProtKB-KW"/>
</dbReference>
<dbReference type="GO" id="GO:0008198">
    <property type="term" value="F:ferrous iron binding"/>
    <property type="evidence" value="ECO:0007669"/>
    <property type="project" value="TreeGrafter"/>
</dbReference>
<keyword evidence="4 5" id="KW-0408">Iron</keyword>
<dbReference type="FunFam" id="1.20.1260.10:FF:000002">
    <property type="entry name" value="Ferritin, mitochondrial"/>
    <property type="match status" value="1"/>
</dbReference>
<evidence type="ECO:0000313" key="9">
    <source>
        <dbReference type="RefSeq" id="XP_032117509.1"/>
    </source>
</evidence>
<gene>
    <name evidence="9" type="primary">LOC116539014</name>
</gene>
<dbReference type="Pfam" id="PF00210">
    <property type="entry name" value="Ferritin"/>
    <property type="match status" value="1"/>
</dbReference>
<evidence type="ECO:0000256" key="5">
    <source>
        <dbReference type="PIRSR" id="PIRSR601519-1"/>
    </source>
</evidence>
<comment type="function">
    <text evidence="6">Stores iron in a soluble, non-toxic, readily available form. Important for iron homeostasis. Iron is taken up in the ferrous form and deposited as ferric hydroxides after oxidation.</text>
</comment>
<evidence type="ECO:0000313" key="8">
    <source>
        <dbReference type="Proteomes" id="UP000504640"/>
    </source>
</evidence>
<evidence type="ECO:0000256" key="4">
    <source>
        <dbReference type="ARBA" id="ARBA00023004"/>
    </source>
</evidence>
<dbReference type="GO" id="GO:0005737">
    <property type="term" value="C:cytoplasm"/>
    <property type="evidence" value="ECO:0007669"/>
    <property type="project" value="TreeGrafter"/>
</dbReference>
<reference evidence="9" key="1">
    <citation type="submission" date="2025-08" db="UniProtKB">
        <authorList>
            <consortium name="RefSeq"/>
        </authorList>
    </citation>
    <scope>IDENTIFICATION</scope>
    <source>
        <tissue evidence="9">Blood</tissue>
    </source>
</reference>
<organism evidence="8 9">
    <name type="scientific">Sapajus apella</name>
    <name type="common">Brown-capped capuchin</name>
    <name type="synonym">Cebus apella</name>
    <dbReference type="NCBI Taxonomy" id="9515"/>
    <lineage>
        <taxon>Eukaryota</taxon>
        <taxon>Metazoa</taxon>
        <taxon>Chordata</taxon>
        <taxon>Craniata</taxon>
        <taxon>Vertebrata</taxon>
        <taxon>Euteleostomi</taxon>
        <taxon>Mammalia</taxon>
        <taxon>Eutheria</taxon>
        <taxon>Euarchontoglires</taxon>
        <taxon>Primates</taxon>
        <taxon>Haplorrhini</taxon>
        <taxon>Platyrrhini</taxon>
        <taxon>Cebidae</taxon>
        <taxon>Cebinae</taxon>
        <taxon>Sapajus</taxon>
    </lineage>
</organism>
<evidence type="ECO:0000256" key="2">
    <source>
        <dbReference type="ARBA" id="ARBA00022434"/>
    </source>
</evidence>
<dbReference type="GO" id="GO:0006826">
    <property type="term" value="P:iron ion transport"/>
    <property type="evidence" value="ECO:0007669"/>
    <property type="project" value="InterPro"/>
</dbReference>
<dbReference type="Gene3D" id="1.20.1260.10">
    <property type="match status" value="1"/>
</dbReference>
<evidence type="ECO:0000256" key="3">
    <source>
        <dbReference type="ARBA" id="ARBA00022723"/>
    </source>
</evidence>
<dbReference type="Proteomes" id="UP000504640">
    <property type="component" value="Unplaced"/>
</dbReference>
<dbReference type="GO" id="GO:0008199">
    <property type="term" value="F:ferric iron binding"/>
    <property type="evidence" value="ECO:0007669"/>
    <property type="project" value="InterPro"/>
</dbReference>
<keyword evidence="2 6" id="KW-0409">Iron storage</keyword>
<dbReference type="InterPro" id="IPR009078">
    <property type="entry name" value="Ferritin-like_SF"/>
</dbReference>
<sequence length="222" mass="25961">MAVLRGLRRQRHCRYRCRCPLRAPRQRTALPRLLPAPALPALGPLSQVRHNYHPSCEAAINIHVNLQLHVSYVYLSMAFYFDRDDAALGHSDRYFLRQSHEKREHAQELMRLQNLRGGRISLRDIRKTERQGWESRLEAIEYAFHLEKSVNQSLVELHRLATEKGDPQLCNFLKSHFLNQQAKTMKELRGYLSNLCKMWAPEAGLGEYLFDRLTQGGREKET</sequence>
<evidence type="ECO:0000256" key="6">
    <source>
        <dbReference type="RuleBase" id="RU361145"/>
    </source>
</evidence>
<feature type="binding site" evidence="5">
    <location>
        <position position="105"/>
    </location>
    <ligand>
        <name>Fe cation</name>
        <dbReference type="ChEBI" id="CHEBI:24875"/>
        <label>1</label>
    </ligand>
</feature>
<dbReference type="PROSITE" id="PS50905">
    <property type="entry name" value="FERRITIN_LIKE"/>
    <property type="match status" value="1"/>
</dbReference>
<protein>
    <recommendedName>
        <fullName evidence="6">Ferritin</fullName>
    </recommendedName>
</protein>
<dbReference type="InterPro" id="IPR001519">
    <property type="entry name" value="Ferritin"/>
</dbReference>
<dbReference type="InterPro" id="IPR009040">
    <property type="entry name" value="Ferritin-like_diiron"/>
</dbReference>
<dbReference type="InterPro" id="IPR008331">
    <property type="entry name" value="Ferritin_DPS_dom"/>
</dbReference>
<feature type="domain" description="Ferritin-like diiron" evidence="7">
    <location>
        <begin position="50"/>
        <end position="199"/>
    </location>
</feature>
<evidence type="ECO:0000256" key="1">
    <source>
        <dbReference type="ARBA" id="ARBA00007513"/>
    </source>
</evidence>
<dbReference type="CDD" id="cd01056">
    <property type="entry name" value="Euk_Ferritin"/>
    <property type="match status" value="1"/>
</dbReference>
<dbReference type="InterPro" id="IPR012347">
    <property type="entry name" value="Ferritin-like"/>
</dbReference>
<dbReference type="PANTHER" id="PTHR11431">
    <property type="entry name" value="FERRITIN"/>
    <property type="match status" value="1"/>
</dbReference>
<proteinExistence type="inferred from homology"/>
<dbReference type="GeneID" id="116539014"/>
<accession>A0A6J3GHT7</accession>
<dbReference type="PANTHER" id="PTHR11431:SF97">
    <property type="entry name" value="FERRITIN HEAVY POLYPEPTIDE-LIKE 17-RELATED"/>
    <property type="match status" value="1"/>
</dbReference>
<dbReference type="RefSeq" id="XP_032117509.1">
    <property type="nucleotide sequence ID" value="XM_032261618.1"/>
</dbReference>